<feature type="domain" description="Lunapark zinc ribbon" evidence="4">
    <location>
        <begin position="226"/>
        <end position="274"/>
    </location>
</feature>
<feature type="compositionally biased region" description="Basic and acidic residues" evidence="3">
    <location>
        <begin position="331"/>
        <end position="346"/>
    </location>
</feature>
<evidence type="ECO:0000256" key="2">
    <source>
        <dbReference type="RuleBase" id="RU367073"/>
    </source>
</evidence>
<dbReference type="EMBL" id="GECU01015397">
    <property type="protein sequence ID" value="JAS92309.1"/>
    <property type="molecule type" value="Transcribed_RNA"/>
</dbReference>
<keyword evidence="2" id="KW-0812">Transmembrane</keyword>
<comment type="domain">
    <text evidence="2">The C4-type zinc finger motif is necessary both for its ER three-way tubular junction localization and formation.</text>
</comment>
<keyword evidence="2" id="KW-0256">Endoplasmic reticulum</keyword>
<dbReference type="PANTHER" id="PTHR22166:SF12">
    <property type="entry name" value="ENDOPLASMIC RETICULUM JUNCTION FORMATION PROTEIN LUNAPARK"/>
    <property type="match status" value="1"/>
</dbReference>
<dbReference type="AlphaFoldDB" id="A0A1B6IZH8"/>
<protein>
    <recommendedName>
        <fullName evidence="2">Endoplasmic reticulum junction formation protein lunapark</fullName>
    </recommendedName>
</protein>
<proteinExistence type="inferred from homology"/>
<evidence type="ECO:0000259" key="4">
    <source>
        <dbReference type="Pfam" id="PF10058"/>
    </source>
</evidence>
<feature type="compositionally biased region" description="Basic and acidic residues" evidence="3">
    <location>
        <begin position="480"/>
        <end position="506"/>
    </location>
</feature>
<dbReference type="GO" id="GO:0071788">
    <property type="term" value="P:endoplasmic reticulum tubular network maintenance"/>
    <property type="evidence" value="ECO:0007669"/>
    <property type="project" value="UniProtKB-UniRule"/>
</dbReference>
<feature type="compositionally biased region" description="Polar residues" evidence="3">
    <location>
        <begin position="287"/>
        <end position="330"/>
    </location>
</feature>
<name>A0A1B6IZH8_9HEMI</name>
<feature type="compositionally biased region" description="Polar residues" evidence="3">
    <location>
        <begin position="519"/>
        <end position="533"/>
    </location>
</feature>
<feature type="region of interest" description="Disordered" evidence="3">
    <location>
        <begin position="480"/>
        <end position="533"/>
    </location>
</feature>
<dbReference type="InterPro" id="IPR040115">
    <property type="entry name" value="Lnp"/>
</dbReference>
<feature type="transmembrane region" description="Helical" evidence="2">
    <location>
        <begin position="42"/>
        <end position="64"/>
    </location>
</feature>
<keyword evidence="2" id="KW-0862">Zinc</keyword>
<comment type="similarity">
    <text evidence="1 2">Belongs to the lunapark family.</text>
</comment>
<keyword evidence="2" id="KW-1133">Transmembrane helix</keyword>
<comment type="function">
    <text evidence="2">Plays a role in determining ER morphology.</text>
</comment>
<feature type="region of interest" description="Disordered" evidence="3">
    <location>
        <begin position="282"/>
        <end position="360"/>
    </location>
</feature>
<evidence type="ECO:0000256" key="3">
    <source>
        <dbReference type="SAM" id="MobiDB-lite"/>
    </source>
</evidence>
<organism evidence="5">
    <name type="scientific">Homalodisca liturata</name>
    <dbReference type="NCBI Taxonomy" id="320908"/>
    <lineage>
        <taxon>Eukaryota</taxon>
        <taxon>Metazoa</taxon>
        <taxon>Ecdysozoa</taxon>
        <taxon>Arthropoda</taxon>
        <taxon>Hexapoda</taxon>
        <taxon>Insecta</taxon>
        <taxon>Pterygota</taxon>
        <taxon>Neoptera</taxon>
        <taxon>Paraneoptera</taxon>
        <taxon>Hemiptera</taxon>
        <taxon>Auchenorrhyncha</taxon>
        <taxon>Membracoidea</taxon>
        <taxon>Cicadellidae</taxon>
        <taxon>Cicadellinae</taxon>
        <taxon>Proconiini</taxon>
        <taxon>Homalodisca</taxon>
    </lineage>
</organism>
<dbReference type="GO" id="GO:1903373">
    <property type="term" value="P:positive regulation of endoplasmic reticulum tubular network organization"/>
    <property type="evidence" value="ECO:0007669"/>
    <property type="project" value="UniProtKB-UniRule"/>
</dbReference>
<sequence length="533" mass="61581">MGSLLSRFRKKPTTMEQLQTIEDSLIKIEDYKRHTERSQKKAVANVLIYGAALYILACVIVFVWYLPESWLVRLGLLVPLVLVPFIIYRMKRFISKYFHNKMVRANEDYENLQKKKKNLIDNVMETETFNKAREILVKYAPERLDKKLQNPYLTPDKTVAKTSTTDLRQRNIVNVTTSTTTLQPLPKPPAGLKMEMNNVKQKLLNPSFEARQIPQPLFKKNRTLSEKLVDYLIGDGPENRYALICKFCNGHNGMALKEEFQFISYSCCYCLEFNASRTKRPLAPRLTTETQDVQPAQPPTETQDVQPPQLQSETPDQPPQSSQHIQSTSGEHLENLESTTENKTEEANLTGFHIKKEKEEMLISSNKRTDNTQSDKMHERKVDVACSRNELCAKPDTSFDEFMISYASLKGIQLKKEDLLILSHRTKTDFMQEIKTSCESAVFGTNSSKSVREHHDSEVDEKAVLDNFMRDFNKRWRESTGIESKEETEQVSDRKERDQETADPEPKQPMQFVEEMRQGESQTTQTESRPVEA</sequence>
<dbReference type="Pfam" id="PF10058">
    <property type="entry name" value="Zn_ribbon_10"/>
    <property type="match status" value="1"/>
</dbReference>
<evidence type="ECO:0000256" key="1">
    <source>
        <dbReference type="ARBA" id="ARBA00009940"/>
    </source>
</evidence>
<keyword evidence="2" id="KW-0472">Membrane</keyword>
<accession>A0A1B6IZH8</accession>
<keyword evidence="2" id="KW-0479">Metal-binding</keyword>
<keyword evidence="2" id="KW-0863">Zinc-finger</keyword>
<dbReference type="PANTHER" id="PTHR22166">
    <property type="entry name" value="ENDOPLASMIC RETICULUM JUNCTION FORMATION PROTEIN LUNAPARK"/>
    <property type="match status" value="1"/>
</dbReference>
<dbReference type="GO" id="GO:0008270">
    <property type="term" value="F:zinc ion binding"/>
    <property type="evidence" value="ECO:0007669"/>
    <property type="project" value="UniProtKB-KW"/>
</dbReference>
<gene>
    <name evidence="5" type="ORF">g.20840</name>
</gene>
<dbReference type="GO" id="GO:0098826">
    <property type="term" value="C:endoplasmic reticulum tubular network membrane"/>
    <property type="evidence" value="ECO:0007669"/>
    <property type="project" value="UniProtKB-UniRule"/>
</dbReference>
<reference evidence="5" key="1">
    <citation type="submission" date="2015-11" db="EMBL/GenBank/DDBJ databases">
        <title>De novo transcriptome assembly of four potential Pierce s Disease insect vectors from Arizona vineyards.</title>
        <authorList>
            <person name="Tassone E.E."/>
        </authorList>
    </citation>
    <scope>NUCLEOTIDE SEQUENCE</scope>
</reference>
<dbReference type="InterPro" id="IPR019273">
    <property type="entry name" value="Lunapark_Znf"/>
</dbReference>
<evidence type="ECO:0000313" key="5">
    <source>
        <dbReference type="EMBL" id="JAS92309.1"/>
    </source>
</evidence>
<feature type="transmembrane region" description="Helical" evidence="2">
    <location>
        <begin position="70"/>
        <end position="88"/>
    </location>
</feature>
<comment type="subcellular location">
    <subcellularLocation>
        <location evidence="2">Endoplasmic reticulum membrane</location>
        <topology evidence="2">Multi-pass membrane protein</topology>
    </subcellularLocation>
</comment>